<organism evidence="1 2">
    <name type="scientific">Panagrolaimus sp. ES5</name>
    <dbReference type="NCBI Taxonomy" id="591445"/>
    <lineage>
        <taxon>Eukaryota</taxon>
        <taxon>Metazoa</taxon>
        <taxon>Ecdysozoa</taxon>
        <taxon>Nematoda</taxon>
        <taxon>Chromadorea</taxon>
        <taxon>Rhabditida</taxon>
        <taxon>Tylenchina</taxon>
        <taxon>Panagrolaimomorpha</taxon>
        <taxon>Panagrolaimoidea</taxon>
        <taxon>Panagrolaimidae</taxon>
        <taxon>Panagrolaimus</taxon>
    </lineage>
</organism>
<evidence type="ECO:0000313" key="1">
    <source>
        <dbReference type="Proteomes" id="UP000887579"/>
    </source>
</evidence>
<sequence>MRKPYQRLRYLNRPRFNFTERLNEIPSPVLQPHVETTGGILPQQLGIFPQQLETTSGILQQQLGIFPQQLGIFPQQLGIFPQQLGIFQQQQSHEREIGI</sequence>
<dbReference type="WBParaSite" id="ES5_v2.g23549.t1">
    <property type="protein sequence ID" value="ES5_v2.g23549.t1"/>
    <property type="gene ID" value="ES5_v2.g23549"/>
</dbReference>
<dbReference type="Proteomes" id="UP000887579">
    <property type="component" value="Unplaced"/>
</dbReference>
<protein>
    <submittedName>
        <fullName evidence="2">Uncharacterized protein</fullName>
    </submittedName>
</protein>
<proteinExistence type="predicted"/>
<name>A0AC34G1N8_9BILA</name>
<reference evidence="2" key="1">
    <citation type="submission" date="2022-11" db="UniProtKB">
        <authorList>
            <consortium name="WormBaseParasite"/>
        </authorList>
    </citation>
    <scope>IDENTIFICATION</scope>
</reference>
<evidence type="ECO:0000313" key="2">
    <source>
        <dbReference type="WBParaSite" id="ES5_v2.g23549.t1"/>
    </source>
</evidence>
<accession>A0AC34G1N8</accession>